<evidence type="ECO:0000256" key="4">
    <source>
        <dbReference type="ARBA" id="ARBA00022701"/>
    </source>
</evidence>
<dbReference type="PANTHER" id="PTHR43261">
    <property type="entry name" value="TRANSLATION ELONGATION FACTOR G-RELATED"/>
    <property type="match status" value="1"/>
</dbReference>
<keyword evidence="3" id="KW-0963">Cytoplasm</keyword>
<evidence type="ECO:0000256" key="5">
    <source>
        <dbReference type="ARBA" id="ARBA00022741"/>
    </source>
</evidence>
<name>A0ABR1DL25_NECAM</name>
<keyword evidence="6" id="KW-0648">Protein biosynthesis</keyword>
<comment type="subcellular location">
    <subcellularLocation>
        <location evidence="1">Cytoplasm</location>
        <location evidence="1">Cytoskeleton</location>
    </subcellularLocation>
</comment>
<dbReference type="CDD" id="cd16262">
    <property type="entry name" value="EFG_III"/>
    <property type="match status" value="1"/>
</dbReference>
<dbReference type="InterPro" id="IPR020568">
    <property type="entry name" value="Ribosomal_Su5_D2-typ_SF"/>
</dbReference>
<keyword evidence="4" id="KW-0493">Microtubule</keyword>
<dbReference type="InterPro" id="IPR040457">
    <property type="entry name" value="GCP_C"/>
</dbReference>
<dbReference type="SMART" id="SM00889">
    <property type="entry name" value="EFG_IV"/>
    <property type="match status" value="1"/>
</dbReference>
<dbReference type="InterPro" id="IPR042241">
    <property type="entry name" value="GCP_C_sf"/>
</dbReference>
<dbReference type="Gene3D" id="2.40.30.10">
    <property type="entry name" value="Translation factors"/>
    <property type="match status" value="1"/>
</dbReference>
<proteinExistence type="inferred from homology"/>
<dbReference type="CDD" id="cd03713">
    <property type="entry name" value="EFG_mtEFG_C"/>
    <property type="match status" value="1"/>
</dbReference>
<protein>
    <recommendedName>
        <fullName evidence="13">Translation elongation factor G</fullName>
    </recommendedName>
</protein>
<comment type="caution">
    <text evidence="11">The sequence shown here is derived from an EMBL/GenBank/DDBJ whole genome shotgun (WGS) entry which is preliminary data.</text>
</comment>
<dbReference type="InterPro" id="IPR035649">
    <property type="entry name" value="EFG_V"/>
</dbReference>
<dbReference type="Pfam" id="PF03764">
    <property type="entry name" value="EFG_IV"/>
    <property type="match status" value="1"/>
</dbReference>
<dbReference type="Gene3D" id="1.20.120.1900">
    <property type="entry name" value="Gamma-tubulin complex, C-terminal domain"/>
    <property type="match status" value="1"/>
</dbReference>
<dbReference type="Proteomes" id="UP001303046">
    <property type="component" value="Unassembled WGS sequence"/>
</dbReference>
<dbReference type="InterPro" id="IPR031157">
    <property type="entry name" value="G_TR_CS"/>
</dbReference>
<dbReference type="PROSITE" id="PS50878">
    <property type="entry name" value="RT_POL"/>
    <property type="match status" value="1"/>
</dbReference>
<dbReference type="Pfam" id="PF00679">
    <property type="entry name" value="EFG_C"/>
    <property type="match status" value="1"/>
</dbReference>
<dbReference type="CDD" id="cd01650">
    <property type="entry name" value="RT_nLTR_like"/>
    <property type="match status" value="1"/>
</dbReference>
<dbReference type="NCBIfam" id="TIGR00231">
    <property type="entry name" value="small_GTP"/>
    <property type="match status" value="1"/>
</dbReference>
<dbReference type="Gene3D" id="3.30.230.10">
    <property type="match status" value="1"/>
</dbReference>
<dbReference type="InterPro" id="IPR027417">
    <property type="entry name" value="P-loop_NTPase"/>
</dbReference>
<dbReference type="Pfam" id="PF00078">
    <property type="entry name" value="RVT_1"/>
    <property type="match status" value="1"/>
</dbReference>
<dbReference type="InterPro" id="IPR000477">
    <property type="entry name" value="RT_dom"/>
</dbReference>
<keyword evidence="8" id="KW-0206">Cytoskeleton</keyword>
<keyword evidence="5" id="KW-0547">Nucleotide-binding</keyword>
<reference evidence="11 12" key="1">
    <citation type="submission" date="2023-08" db="EMBL/GenBank/DDBJ databases">
        <title>A Necator americanus chromosomal reference genome.</title>
        <authorList>
            <person name="Ilik V."/>
            <person name="Petrzelkova K.J."/>
            <person name="Pardy F."/>
            <person name="Fuh T."/>
            <person name="Niatou-Singa F.S."/>
            <person name="Gouil Q."/>
            <person name="Baker L."/>
            <person name="Ritchie M.E."/>
            <person name="Jex A.R."/>
            <person name="Gazzola D."/>
            <person name="Li H."/>
            <person name="Toshio Fujiwara R."/>
            <person name="Zhan B."/>
            <person name="Aroian R.V."/>
            <person name="Pafco B."/>
            <person name="Schwarz E.M."/>
        </authorList>
    </citation>
    <scope>NUCLEOTIDE SEQUENCE [LARGE SCALE GENOMIC DNA]</scope>
    <source>
        <strain evidence="11 12">Aroian</strain>
        <tissue evidence="11">Whole animal</tissue>
    </source>
</reference>
<evidence type="ECO:0000256" key="7">
    <source>
        <dbReference type="ARBA" id="ARBA00023134"/>
    </source>
</evidence>
<dbReference type="SUPFAM" id="SSF56219">
    <property type="entry name" value="DNase I-like"/>
    <property type="match status" value="1"/>
</dbReference>
<dbReference type="Gene3D" id="3.60.10.10">
    <property type="entry name" value="Endonuclease/exonuclease/phosphatase"/>
    <property type="match status" value="1"/>
</dbReference>
<dbReference type="InterPro" id="IPR043502">
    <property type="entry name" value="DNA/RNA_pol_sf"/>
</dbReference>
<dbReference type="PROSITE" id="PS51722">
    <property type="entry name" value="G_TR_2"/>
    <property type="match status" value="1"/>
</dbReference>
<dbReference type="SUPFAM" id="SSF54980">
    <property type="entry name" value="EF-G C-terminal domain-like"/>
    <property type="match status" value="2"/>
</dbReference>
<feature type="domain" description="Tr-type G" evidence="10">
    <location>
        <begin position="34"/>
        <end position="312"/>
    </location>
</feature>
<keyword evidence="12" id="KW-1185">Reference proteome</keyword>
<dbReference type="InterPro" id="IPR009022">
    <property type="entry name" value="EFG_III"/>
</dbReference>
<dbReference type="InterPro" id="IPR041095">
    <property type="entry name" value="EFG_II"/>
</dbReference>
<dbReference type="Gene3D" id="3.40.50.300">
    <property type="entry name" value="P-loop containing nucleotide triphosphate hydrolases"/>
    <property type="match status" value="1"/>
</dbReference>
<evidence type="ECO:0000256" key="3">
    <source>
        <dbReference type="ARBA" id="ARBA00022490"/>
    </source>
</evidence>
<dbReference type="SMART" id="SM00838">
    <property type="entry name" value="EFG_C"/>
    <property type="match status" value="1"/>
</dbReference>
<dbReference type="SUPFAM" id="SSF56672">
    <property type="entry name" value="DNA/RNA polymerases"/>
    <property type="match status" value="1"/>
</dbReference>
<comment type="similarity">
    <text evidence="2">Belongs to the TUBGCP family.</text>
</comment>
<dbReference type="InterPro" id="IPR036691">
    <property type="entry name" value="Endo/exonu/phosph_ase_sf"/>
</dbReference>
<evidence type="ECO:0000313" key="11">
    <source>
        <dbReference type="EMBL" id="KAK6750675.1"/>
    </source>
</evidence>
<gene>
    <name evidence="11" type="primary">Necator_chrIV.g15863</name>
    <name evidence="11" type="ORF">RB195_002568</name>
</gene>
<sequence>MRCLSRFRLLSCVQRRLLSFARKEEEFLVKSLPSEVRNIGIVAHIDAGKTTVTERMLYLAGVIRNMGDVDSGNTVTDFLDMERERGITIQLAAITFPWKKHRINLIDTPGHVDFTVEVERCTRVLDGIITVLDGSSGVQAQTLTVWRQAAKFRLPSSFFINKLDKKEANFERSVDSVEQKLGIKALVTTLPYFENQRLSGVVDVIAKRFVSFHTDGQWSSVEPDSIPGEVLSTGRENLCCSLAEMNTEFMPLFLDQCNGNAMATSTGAIVRALRQVTLSNLGAAVGCGSALRCTASVMPVLDFAVQLLPSPKERNTSITRLFGDNLCGLVFKIFIARSSELIPVSSVGEGNIAVVSGLSSAITGDTILASESVGHQVAHARHESMNHEKMQQHDFHRRSAHNISPTNGNDEAFGVETLSDGKNIALKGIDSPDPVYFCCIEPPTTKSNREFEQALQEIAVEDPSLRIRFDHETGQTVVETMGELHLDIIKNRLMREYGLNVFLGPLQIAYREVISGPITQVSTVEDVLDEKKRTHCASLTLLIEPIPKSGKFKGVQVEVAPDSATIRNEWLKAINEGCRNALHNGPVLGFPVQDIAIKLKGISTSGGRVSPAILSACAHKCVTEALEAAGARLIEPIMRLDVSLESGTEAQNILHELSRRRAEIIECSGTHYGATLICARLPLSELSGFPTTLRTLSSGLGSLHVQVADYQVVSEHDQRNIVNRLRGTKHYLFGFNQRILAAMIHIITTTLLVRLRASRQKDVCKERPIRINGKKVKPEFLHVHLLIRLCNLHLEEFKDAVNEVLCVRVYALGTYELYNLHCYMAKASHTLQKGAVVQHTAEAHNLKGQLPEGGMESLATTIRFVTLNCRTLSSELQQAALSKLLRYLCEPFAALQETRMRDRPVINIENYTIYCGDADENKVDGCAIAVRNDYKNLVEEFGSTSSRCAFLRLRDRGGRKLWIVSAHAPTETAEDNSKNAFYDELNALMSKIPSQQVVIVGIDANAKMGLEQQSDVLGKWYYAAERTSDNRLVDLCEQTGLIIASTFKRNHRRHQLTWQGPTLLTPEEQRKRKMRTLKLQLDYVLARNIPQSDIRKSRAVWGVAFDSDHRPVLLSFKIRFHKRNRGVPLQPKIDMAGLKDDECRRKFRQRVSIHVGVRTRKKLSDADFFTNAGDFNQEKRLRRKLRRQLQQDRDNEWTSRAMDGKVKRCSPDLNTATGVAVGEATLPIWKEHFKTLLNRLAPSAPELEHVHRPTYAVSEEPPTVSEVLLCIQKLKNGKSGGDGGISAEMLKHLPPSGIREMTKIIPSIWIDEKIPDSWRHAIITPHHKKLSITDPRNYRGISLLRVMYKVLERIILDRLIKHREETTRKSKLAFVLADLRLTSSNTSRTRLKFEEVYNTFEVVTGVRQGAVAGPFLFNFAIDDIMRRTVDQCPTDIVLAPSGCPLTDLEYADDVVIFAKSSTKLQHVVNLVSKLAAAYGLRLRPDKCKQMWISSRPRTGIRNNGSYERDVQQRCAKATSAFNSLTKCLWSTPITNEVKLRVYLSAIRPIMMYGSETWAAPSTVMEMLECTERKLLRRLLGYFWPRVCHNEDLYAEIGVIYRRMTRGKHQHLAPPSKVAKVYRLRFFGETEGFAEYGIATNELILCKLSQKIEKIGQSCVQGRHTSAKMRIIASGDDISPPIKLNRLRDYDEELYYFVLVATYRLADDDLCHSLQEFSLKKWQYPIELLGHNIYLDIFSVPQLPWDISPALNEEIATPDITKEDPIEPHDICPLTSGGMLTEQYSMLLRSDGLRIAESMKYAGYSCRILCLDEECAKSALIEMFDGISSDMFQEEDGVFSLTRNCKLGRWSVARTQAAMGIEVEAANRIHSFYRSILHACESHDSKKLCNIVLSTVEELKKLFRINLSQCHHKLYDNFCMDYFDDVVEDQLELLAVCEKILSSEYIEVTKLIFTLRCLYVSTSLHRLHARSAYKIILQKFISLVTVSVCSFVNTGRCEFCDKVFVEYIPAKLSPDQKGYGEIWESNYGVDLPSSPELSPRLCRMVVKQGVLVRLLNTHAANASENSTDLLKLYNIPDLDEEFCFKTEMTKVLCEVDKRTSEFEINAYMLEELVEWVVGSSPMYKRCSLVASAILNDVYSMCDVIRHLILSAGVACLDTEDSKNLHVHRLRAELEGRHFERRHISAVDIGIESGTRRLIIAPPEPLSIVITAGHGRRYARIYAFLTDLARAACALSEVELREHNLSPESSRQLFYCCTAMLRVITGARDHLLTELGSVWEDFRDGWNSVVTIDHAINAHRRAMKCMMHRTLLDVSNLTTGRTVGTMCESCVRFAQALNAGDESSAFIHYRCFDDHAQLLREKLSVERSNIYARTLLWRIGNTSELFDDEEDDEEMDVYASHLPSKSTTFRSLYELSKSTSQLIP</sequence>
<evidence type="ECO:0000259" key="9">
    <source>
        <dbReference type="PROSITE" id="PS50878"/>
    </source>
</evidence>
<dbReference type="InterPro" id="IPR000640">
    <property type="entry name" value="EFG_V-like"/>
</dbReference>
<dbReference type="InterPro" id="IPR000795">
    <property type="entry name" value="T_Tr_GTP-bd_dom"/>
</dbReference>
<dbReference type="Pfam" id="PF04130">
    <property type="entry name" value="GCP_C_terminal"/>
    <property type="match status" value="1"/>
</dbReference>
<dbReference type="EMBL" id="JAVFWL010000004">
    <property type="protein sequence ID" value="KAK6750675.1"/>
    <property type="molecule type" value="Genomic_DNA"/>
</dbReference>
<organism evidence="11 12">
    <name type="scientific">Necator americanus</name>
    <name type="common">Human hookworm</name>
    <dbReference type="NCBI Taxonomy" id="51031"/>
    <lineage>
        <taxon>Eukaryota</taxon>
        <taxon>Metazoa</taxon>
        <taxon>Ecdysozoa</taxon>
        <taxon>Nematoda</taxon>
        <taxon>Chromadorea</taxon>
        <taxon>Rhabditida</taxon>
        <taxon>Rhabditina</taxon>
        <taxon>Rhabditomorpha</taxon>
        <taxon>Strongyloidea</taxon>
        <taxon>Ancylostomatidae</taxon>
        <taxon>Bunostominae</taxon>
        <taxon>Necator</taxon>
    </lineage>
</organism>
<dbReference type="SUPFAM" id="SSF52540">
    <property type="entry name" value="P-loop containing nucleoside triphosphate hydrolases"/>
    <property type="match status" value="1"/>
</dbReference>
<evidence type="ECO:0000256" key="6">
    <source>
        <dbReference type="ARBA" id="ARBA00022917"/>
    </source>
</evidence>
<dbReference type="Pfam" id="PF14492">
    <property type="entry name" value="EFG_III"/>
    <property type="match status" value="1"/>
</dbReference>
<dbReference type="InterPro" id="IPR005517">
    <property type="entry name" value="Transl_elong_EFG/EF2_IV"/>
</dbReference>
<feature type="domain" description="Reverse transcriptase" evidence="9">
    <location>
        <begin position="1307"/>
        <end position="1502"/>
    </location>
</feature>
<dbReference type="InterPro" id="IPR014721">
    <property type="entry name" value="Ribsml_uS5_D2-typ_fold_subgr"/>
</dbReference>
<dbReference type="Gene3D" id="3.30.70.870">
    <property type="entry name" value="Elongation Factor G (Translational Gtpase), domain 3"/>
    <property type="match status" value="1"/>
</dbReference>
<dbReference type="InterPro" id="IPR005225">
    <property type="entry name" value="Small_GTP-bd"/>
</dbReference>
<accession>A0ABR1DL25</accession>
<evidence type="ECO:0000256" key="2">
    <source>
        <dbReference type="ARBA" id="ARBA00010337"/>
    </source>
</evidence>
<dbReference type="Pfam" id="PF00009">
    <property type="entry name" value="GTP_EFTU"/>
    <property type="match status" value="1"/>
</dbReference>
<dbReference type="PANTHER" id="PTHR43261:SF1">
    <property type="entry name" value="RIBOSOME-RELEASING FACTOR 2, MITOCHONDRIAL"/>
    <property type="match status" value="1"/>
</dbReference>
<dbReference type="PROSITE" id="PS00301">
    <property type="entry name" value="G_TR_1"/>
    <property type="match status" value="1"/>
</dbReference>
<keyword evidence="7" id="KW-0342">GTP-binding</keyword>
<evidence type="ECO:0000256" key="8">
    <source>
        <dbReference type="ARBA" id="ARBA00023212"/>
    </source>
</evidence>
<dbReference type="PRINTS" id="PR00315">
    <property type="entry name" value="ELONGATNFCT"/>
</dbReference>
<evidence type="ECO:0000256" key="1">
    <source>
        <dbReference type="ARBA" id="ARBA00004245"/>
    </source>
</evidence>
<evidence type="ECO:0000259" key="10">
    <source>
        <dbReference type="PROSITE" id="PS51722"/>
    </source>
</evidence>
<dbReference type="SUPFAM" id="SSF54211">
    <property type="entry name" value="Ribosomal protein S5 domain 2-like"/>
    <property type="match status" value="1"/>
</dbReference>
<evidence type="ECO:0008006" key="13">
    <source>
        <dbReference type="Google" id="ProtNLM"/>
    </source>
</evidence>
<dbReference type="Gene3D" id="3.30.70.240">
    <property type="match status" value="1"/>
</dbReference>
<dbReference type="InterPro" id="IPR035647">
    <property type="entry name" value="EFG_III/V"/>
</dbReference>
<evidence type="ECO:0000313" key="12">
    <source>
        <dbReference type="Proteomes" id="UP001303046"/>
    </source>
</evidence>